<evidence type="ECO:0000259" key="3">
    <source>
        <dbReference type="Pfam" id="PF04042"/>
    </source>
</evidence>
<dbReference type="AlphaFoldDB" id="A0AAV7JXJ5"/>
<evidence type="ECO:0000256" key="1">
    <source>
        <dbReference type="ARBA" id="ARBA00006035"/>
    </source>
</evidence>
<dbReference type="Gene3D" id="2.40.50.430">
    <property type="match status" value="1"/>
</dbReference>
<proteinExistence type="inferred from homology"/>
<reference evidence="5 6" key="1">
    <citation type="journal article" date="2023" name="BMC Biol.">
        <title>The compact genome of the sponge Oopsacas minuta (Hexactinellida) is lacking key metazoan core genes.</title>
        <authorList>
            <person name="Santini S."/>
            <person name="Schenkelaars Q."/>
            <person name="Jourda C."/>
            <person name="Duchesne M."/>
            <person name="Belahbib H."/>
            <person name="Rocher C."/>
            <person name="Selva M."/>
            <person name="Riesgo A."/>
            <person name="Vervoort M."/>
            <person name="Leys S.P."/>
            <person name="Kodjabachian L."/>
            <person name="Le Bivic A."/>
            <person name="Borchiellini C."/>
            <person name="Claverie J.M."/>
            <person name="Renard E."/>
        </authorList>
    </citation>
    <scope>NUCLEOTIDE SEQUENCE [LARGE SCALE GENOMIC DNA]</scope>
    <source>
        <strain evidence="5">SPO-2</strain>
    </source>
</reference>
<evidence type="ECO:0000256" key="2">
    <source>
        <dbReference type="ARBA" id="ARBA00022705"/>
    </source>
</evidence>
<evidence type="ECO:0000313" key="6">
    <source>
        <dbReference type="Proteomes" id="UP001165289"/>
    </source>
</evidence>
<gene>
    <name evidence="5" type="ORF">LOD99_3537</name>
</gene>
<comment type="similarity">
    <text evidence="1">Belongs to the DNA polymerase delta/II small subunit family.</text>
</comment>
<dbReference type="InterPro" id="IPR024826">
    <property type="entry name" value="DNA_pol_delta/II_ssu"/>
</dbReference>
<evidence type="ECO:0000313" key="5">
    <source>
        <dbReference type="EMBL" id="KAI6653642.1"/>
    </source>
</evidence>
<dbReference type="GO" id="GO:0043625">
    <property type="term" value="C:delta DNA polymerase complex"/>
    <property type="evidence" value="ECO:0007669"/>
    <property type="project" value="TreeGrafter"/>
</dbReference>
<dbReference type="Proteomes" id="UP001165289">
    <property type="component" value="Unassembled WGS sequence"/>
</dbReference>
<dbReference type="InterPro" id="IPR007185">
    <property type="entry name" value="DNA_pol_a/d/e_bsu"/>
</dbReference>
<dbReference type="GO" id="GO:0006271">
    <property type="term" value="P:DNA strand elongation involved in DNA replication"/>
    <property type="evidence" value="ECO:0007669"/>
    <property type="project" value="TreeGrafter"/>
</dbReference>
<dbReference type="Pfam" id="PF18018">
    <property type="entry name" value="DNA_pol_D_N"/>
    <property type="match status" value="1"/>
</dbReference>
<dbReference type="Gene3D" id="3.60.21.50">
    <property type="match status" value="1"/>
</dbReference>
<dbReference type="Pfam" id="PF04042">
    <property type="entry name" value="DNA_pol_E_B"/>
    <property type="match status" value="1"/>
</dbReference>
<evidence type="ECO:0000259" key="4">
    <source>
        <dbReference type="Pfam" id="PF18018"/>
    </source>
</evidence>
<dbReference type="PANTHER" id="PTHR10416">
    <property type="entry name" value="DNA POLYMERASE DELTA SUBUNIT 2"/>
    <property type="match status" value="1"/>
</dbReference>
<dbReference type="GO" id="GO:0003677">
    <property type="term" value="F:DNA binding"/>
    <property type="evidence" value="ECO:0007669"/>
    <property type="project" value="InterPro"/>
</dbReference>
<keyword evidence="6" id="KW-1185">Reference proteome</keyword>
<keyword evidence="2" id="KW-0235">DNA replication</keyword>
<name>A0AAV7JXJ5_9METZ</name>
<dbReference type="EMBL" id="JAKMXF010000266">
    <property type="protein sequence ID" value="KAI6653642.1"/>
    <property type="molecule type" value="Genomic_DNA"/>
</dbReference>
<protein>
    <submittedName>
        <fullName evidence="5">DNA polymerase delta subunit 2</fullName>
    </submittedName>
</protein>
<sequence>MEHNLLCTPAEMVAHEPLERTACDFSNKNTVFRVETRKYSQQYAQIYNARMKGIRERLEQTAEKKWGIKPLVEIASIIEGERCCIVGNIFKDMRLKPSVLRELSEDHHLIPLPPRKKYTEQEDYLILEDHSLRLTLITDQTDTDTLVTGVPVVIVGCQENRGRFKVEELAYASILGPELSIPIPDDKYLLLVSGLNVGGANTDMLSLELLIDHLTGCGGGIQDSEIMSKVCHVIIAGNLIADKYVRIGKDRNQTVSTLESVSTADSYLSRMVTSLQVTLMPGTNEPGNITLPQQPLYEPMFPKSISYSTLNMVTNPNSMSIDGRTLLGTSGQNIDNIYKFCTTEDRMAILESTLKWGHMAPTAPETLSCYPYDHSHLEPFIIQQLPNIYFAGNQPEFKFKYYEPEGESTLLILVPDFSIVNTCVLVNLKNLECHSMSFATQLNSNGDDNNNPIPMEM</sequence>
<organism evidence="5 6">
    <name type="scientific">Oopsacas minuta</name>
    <dbReference type="NCBI Taxonomy" id="111878"/>
    <lineage>
        <taxon>Eukaryota</taxon>
        <taxon>Metazoa</taxon>
        <taxon>Porifera</taxon>
        <taxon>Hexactinellida</taxon>
        <taxon>Hexasterophora</taxon>
        <taxon>Lyssacinosida</taxon>
        <taxon>Leucopsacidae</taxon>
        <taxon>Oopsacas</taxon>
    </lineage>
</organism>
<feature type="domain" description="DNA polymerase alpha/delta/epsilon subunit B" evidence="3">
    <location>
        <begin position="190"/>
        <end position="397"/>
    </location>
</feature>
<accession>A0AAV7JXJ5</accession>
<comment type="caution">
    <text evidence="5">The sequence shown here is derived from an EMBL/GenBank/DDBJ whole genome shotgun (WGS) entry which is preliminary data.</text>
</comment>
<dbReference type="InterPro" id="IPR040663">
    <property type="entry name" value="DNA_pol_D_N"/>
</dbReference>
<dbReference type="PANTHER" id="PTHR10416:SF0">
    <property type="entry name" value="DNA POLYMERASE DELTA SUBUNIT 2"/>
    <property type="match status" value="1"/>
</dbReference>
<feature type="domain" description="DNA polymerase delta subunit OB-fold" evidence="4">
    <location>
        <begin position="42"/>
        <end position="168"/>
    </location>
</feature>